<dbReference type="InterPro" id="IPR001806">
    <property type="entry name" value="Small_GTPase"/>
</dbReference>
<dbReference type="InterPro" id="IPR027417">
    <property type="entry name" value="P-loop_NTPase"/>
</dbReference>
<accession>A0A8X8BAG3</accession>
<evidence type="ECO:0000313" key="1">
    <source>
        <dbReference type="EMBL" id="KAG2326907.1"/>
    </source>
</evidence>
<keyword evidence="2" id="KW-1185">Reference proteome</keyword>
<evidence type="ECO:0000313" key="2">
    <source>
        <dbReference type="Proteomes" id="UP000886595"/>
    </source>
</evidence>
<name>A0A8X8BAG3_BRACI</name>
<dbReference type="SUPFAM" id="SSF52540">
    <property type="entry name" value="P-loop containing nucleoside triphosphate hydrolases"/>
    <property type="match status" value="1"/>
</dbReference>
<dbReference type="PROSITE" id="PS51419">
    <property type="entry name" value="RAB"/>
    <property type="match status" value="1"/>
</dbReference>
<dbReference type="GO" id="GO:0005525">
    <property type="term" value="F:GTP binding"/>
    <property type="evidence" value="ECO:0007669"/>
    <property type="project" value="InterPro"/>
</dbReference>
<comment type="caution">
    <text evidence="1">The sequence shown here is derived from an EMBL/GenBank/DDBJ whole genome shotgun (WGS) entry which is preliminary data.</text>
</comment>
<dbReference type="PANTHER" id="PTHR47979">
    <property type="entry name" value="DRAB11-RELATED"/>
    <property type="match status" value="1"/>
</dbReference>
<organism evidence="1 2">
    <name type="scientific">Brassica carinata</name>
    <name type="common">Ethiopian mustard</name>
    <name type="synonym">Abyssinian cabbage</name>
    <dbReference type="NCBI Taxonomy" id="52824"/>
    <lineage>
        <taxon>Eukaryota</taxon>
        <taxon>Viridiplantae</taxon>
        <taxon>Streptophyta</taxon>
        <taxon>Embryophyta</taxon>
        <taxon>Tracheophyta</taxon>
        <taxon>Spermatophyta</taxon>
        <taxon>Magnoliopsida</taxon>
        <taxon>eudicotyledons</taxon>
        <taxon>Gunneridae</taxon>
        <taxon>Pentapetalae</taxon>
        <taxon>rosids</taxon>
        <taxon>malvids</taxon>
        <taxon>Brassicales</taxon>
        <taxon>Brassicaceae</taxon>
        <taxon>Brassiceae</taxon>
        <taxon>Brassica</taxon>
    </lineage>
</organism>
<sequence>MLIDDKNVKTQIWETVGQECFRAVAPAYYRGAVGALVVYDITPSQRFGRLSVKNASALSLPPITVEPSEHSSFMTSLHLNGRWLDDLNSGFFSLFDAKFKQIES</sequence>
<dbReference type="InterPro" id="IPR050209">
    <property type="entry name" value="Rab_GTPases_membrane_traffic"/>
</dbReference>
<dbReference type="Pfam" id="PF00071">
    <property type="entry name" value="Ras"/>
    <property type="match status" value="1"/>
</dbReference>
<dbReference type="EMBL" id="JAAMPC010000002">
    <property type="protein sequence ID" value="KAG2326907.1"/>
    <property type="molecule type" value="Genomic_DNA"/>
</dbReference>
<dbReference type="GO" id="GO:0003924">
    <property type="term" value="F:GTPase activity"/>
    <property type="evidence" value="ECO:0007669"/>
    <property type="project" value="InterPro"/>
</dbReference>
<gene>
    <name evidence="1" type="ORF">Bca52824_009635</name>
</gene>
<dbReference type="OrthoDB" id="9989112at2759"/>
<proteinExistence type="predicted"/>
<reference evidence="1 2" key="1">
    <citation type="submission" date="2020-02" db="EMBL/GenBank/DDBJ databases">
        <authorList>
            <person name="Ma Q."/>
            <person name="Huang Y."/>
            <person name="Song X."/>
            <person name="Pei D."/>
        </authorList>
    </citation>
    <scope>NUCLEOTIDE SEQUENCE [LARGE SCALE GENOMIC DNA]</scope>
    <source>
        <strain evidence="1">Sxm20200214</strain>
        <tissue evidence="1">Leaf</tissue>
    </source>
</reference>
<protein>
    <submittedName>
        <fullName evidence="1">Uncharacterized protein</fullName>
    </submittedName>
</protein>
<dbReference type="AlphaFoldDB" id="A0A8X8BAG3"/>
<dbReference type="SMART" id="SM00175">
    <property type="entry name" value="RAB"/>
    <property type="match status" value="1"/>
</dbReference>
<dbReference type="Proteomes" id="UP000886595">
    <property type="component" value="Unassembled WGS sequence"/>
</dbReference>
<dbReference type="Gene3D" id="3.40.50.300">
    <property type="entry name" value="P-loop containing nucleotide triphosphate hydrolases"/>
    <property type="match status" value="1"/>
</dbReference>